<gene>
    <name evidence="2" type="ORF">PGT21_008703</name>
    <name evidence="3" type="ORF">PGTUg99_021749</name>
</gene>
<dbReference type="EMBL" id="VDEP01000377">
    <property type="protein sequence ID" value="KAA1092212.1"/>
    <property type="molecule type" value="Genomic_DNA"/>
</dbReference>
<feature type="region of interest" description="Disordered" evidence="1">
    <location>
        <begin position="63"/>
        <end position="111"/>
    </location>
</feature>
<protein>
    <submittedName>
        <fullName evidence="3">Uncharacterized protein</fullName>
    </submittedName>
</protein>
<dbReference type="AlphaFoldDB" id="A0A5B0NU12"/>
<keyword evidence="4" id="KW-1185">Reference proteome</keyword>
<sequence>MPMAFVMMKKALPGNTARTLAACSDRLLGSARTGAPHARQARREAEGCQRLHGTLEALWRTTPAVQPPSGKQSGLKDQFLRPVRRRPTPPLYDLSHEHSTIHGATGAEATS</sequence>
<evidence type="ECO:0000313" key="4">
    <source>
        <dbReference type="Proteomes" id="UP000324748"/>
    </source>
</evidence>
<evidence type="ECO:0000313" key="3">
    <source>
        <dbReference type="EMBL" id="KAA1092212.1"/>
    </source>
</evidence>
<evidence type="ECO:0000256" key="1">
    <source>
        <dbReference type="SAM" id="MobiDB-lite"/>
    </source>
</evidence>
<dbReference type="Proteomes" id="UP000324748">
    <property type="component" value="Unassembled WGS sequence"/>
</dbReference>
<reference evidence="4 5" key="1">
    <citation type="submission" date="2019-05" db="EMBL/GenBank/DDBJ databases">
        <title>Emergence of the Ug99 lineage of the wheat stem rust pathogen through somatic hybridization.</title>
        <authorList>
            <person name="Li F."/>
            <person name="Upadhyaya N.M."/>
            <person name="Sperschneider J."/>
            <person name="Matny O."/>
            <person name="Nguyen-Phuc H."/>
            <person name="Mago R."/>
            <person name="Raley C."/>
            <person name="Miller M.E."/>
            <person name="Silverstein K.A.T."/>
            <person name="Henningsen E."/>
            <person name="Hirsch C.D."/>
            <person name="Visser B."/>
            <person name="Pretorius Z.A."/>
            <person name="Steffenson B.J."/>
            <person name="Schwessinger B."/>
            <person name="Dodds P.N."/>
            <person name="Figueroa M."/>
        </authorList>
    </citation>
    <scope>NUCLEOTIDE SEQUENCE [LARGE SCALE GENOMIC DNA]</scope>
    <source>
        <strain evidence="2">21-0</strain>
        <strain evidence="3 5">Ug99</strain>
    </source>
</reference>
<comment type="caution">
    <text evidence="3">The sequence shown here is derived from an EMBL/GenBank/DDBJ whole genome shotgun (WGS) entry which is preliminary data.</text>
</comment>
<organism evidence="3 5">
    <name type="scientific">Puccinia graminis f. sp. tritici</name>
    <dbReference type="NCBI Taxonomy" id="56615"/>
    <lineage>
        <taxon>Eukaryota</taxon>
        <taxon>Fungi</taxon>
        <taxon>Dikarya</taxon>
        <taxon>Basidiomycota</taxon>
        <taxon>Pucciniomycotina</taxon>
        <taxon>Pucciniomycetes</taxon>
        <taxon>Pucciniales</taxon>
        <taxon>Pucciniaceae</taxon>
        <taxon>Puccinia</taxon>
    </lineage>
</organism>
<accession>A0A5B0NU12</accession>
<name>A0A5B0NU12_PUCGR</name>
<dbReference type="EMBL" id="VSWC01000184">
    <property type="protein sequence ID" value="KAA1067540.1"/>
    <property type="molecule type" value="Genomic_DNA"/>
</dbReference>
<evidence type="ECO:0000313" key="5">
    <source>
        <dbReference type="Proteomes" id="UP000325313"/>
    </source>
</evidence>
<evidence type="ECO:0000313" key="2">
    <source>
        <dbReference type="EMBL" id="KAA1067540.1"/>
    </source>
</evidence>
<proteinExistence type="predicted"/>
<dbReference type="Proteomes" id="UP000325313">
    <property type="component" value="Unassembled WGS sequence"/>
</dbReference>